<reference evidence="2 3" key="1">
    <citation type="submission" date="2019-03" db="EMBL/GenBank/DDBJ databases">
        <title>Efficiently degradation of phenoxyalkanoic acid herbicides by Cupriavidus oxalaticus strain X32.</title>
        <authorList>
            <person name="Sheng X."/>
        </authorList>
    </citation>
    <scope>NUCLEOTIDE SEQUENCE [LARGE SCALE GENOMIC DNA]</scope>
    <source>
        <strain evidence="2 3">X32</strain>
    </source>
</reference>
<dbReference type="AlphaFoldDB" id="A0A4P7L704"/>
<evidence type="ECO:0000256" key="1">
    <source>
        <dbReference type="SAM" id="Coils"/>
    </source>
</evidence>
<organism evidence="2 3">
    <name type="scientific">Cupriavidus oxalaticus</name>
    <dbReference type="NCBI Taxonomy" id="96344"/>
    <lineage>
        <taxon>Bacteria</taxon>
        <taxon>Pseudomonadati</taxon>
        <taxon>Pseudomonadota</taxon>
        <taxon>Betaproteobacteria</taxon>
        <taxon>Burkholderiales</taxon>
        <taxon>Burkholderiaceae</taxon>
        <taxon>Cupriavidus</taxon>
    </lineage>
</organism>
<dbReference type="EMBL" id="CP038634">
    <property type="protein sequence ID" value="QBY51300.1"/>
    <property type="molecule type" value="Genomic_DNA"/>
</dbReference>
<accession>A0A4P7L704</accession>
<keyword evidence="1" id="KW-0175">Coiled coil</keyword>
<dbReference type="KEGG" id="cox:E0W60_09265"/>
<dbReference type="OrthoDB" id="9063572at2"/>
<evidence type="ECO:0000313" key="2">
    <source>
        <dbReference type="EMBL" id="QBY51300.1"/>
    </source>
</evidence>
<evidence type="ECO:0000313" key="3">
    <source>
        <dbReference type="Proteomes" id="UP000295294"/>
    </source>
</evidence>
<sequence length="468" mass="50158">MPPLPAPSLLDATLRTVARRYRLPASAAAISGLQSPSPATTLALAIEQARATVARGEAPAAALKERFIDALAQLIREALRADAGDPVFLAMVMRHRAPHVREYASLSAGADQDRREIRAAVNAIAHPGRQQRLVPGPWREALALLHACAAASSWSALHDAVRSLADLPEIANGAPGLARLLDSPALKRLQRLDALASDDQVRQYQLLWERHGPRSGSAGASAQGVAARQRGAATEAQTAQALEALARQLNEAERASASYRVVTSMRVPASIPAEHERAKTEWDAVLLRQLPPIEEIPVWEICLLAEAKASVDAATTDLPKLLRGLRLLAHADKDAVYAFETRQGTVRLHGASLSALRADAAGVAGTVLYCCDAPAEAGPRLLGAASRMQLLSAHASLEFASALALAQTAQTSDTADTADMAVLEPVWHQLLESPRWHSVLNQYPTLWQVRELMVHPDDLMAAINSIRD</sequence>
<name>A0A4P7L704_9BURK</name>
<feature type="coiled-coil region" evidence="1">
    <location>
        <begin position="235"/>
        <end position="262"/>
    </location>
</feature>
<protein>
    <submittedName>
        <fullName evidence="2">3-deoxy-D-arabino-heptulosonate 7-phosphate synthase</fullName>
    </submittedName>
</protein>
<dbReference type="Proteomes" id="UP000295294">
    <property type="component" value="Chromosome 1"/>
</dbReference>
<gene>
    <name evidence="2" type="ORF">E0W60_09265</name>
</gene>
<proteinExistence type="predicted"/>
<dbReference type="RefSeq" id="WP_135703733.1">
    <property type="nucleotide sequence ID" value="NZ_CP038634.1"/>
</dbReference>